<feature type="transmembrane region" description="Helical" evidence="1">
    <location>
        <begin position="88"/>
        <end position="111"/>
    </location>
</feature>
<dbReference type="AlphaFoldDB" id="A0A1G2E092"/>
<feature type="domain" description="DUF1648" evidence="2">
    <location>
        <begin position="14"/>
        <end position="60"/>
    </location>
</feature>
<evidence type="ECO:0000313" key="4">
    <source>
        <dbReference type="Proteomes" id="UP000176755"/>
    </source>
</evidence>
<evidence type="ECO:0000259" key="2">
    <source>
        <dbReference type="Pfam" id="PF07853"/>
    </source>
</evidence>
<name>A0A1G2E092_9BACT</name>
<feature type="transmembrane region" description="Helical" evidence="1">
    <location>
        <begin position="51"/>
        <end position="76"/>
    </location>
</feature>
<organism evidence="3 4">
    <name type="scientific">Candidatus Nealsonbacteria bacterium RBG_13_42_11</name>
    <dbReference type="NCBI Taxonomy" id="1801663"/>
    <lineage>
        <taxon>Bacteria</taxon>
        <taxon>Candidatus Nealsoniibacteriota</taxon>
    </lineage>
</organism>
<keyword evidence="1" id="KW-0472">Membrane</keyword>
<evidence type="ECO:0000313" key="3">
    <source>
        <dbReference type="EMBL" id="OGZ19082.1"/>
    </source>
</evidence>
<dbReference type="PANTHER" id="PTHR37810">
    <property type="entry name" value="IMMUNITY PROTEIN SDPI"/>
    <property type="match status" value="1"/>
</dbReference>
<dbReference type="InterPro" id="IPR025962">
    <property type="entry name" value="SdpI/YhfL"/>
</dbReference>
<proteinExistence type="predicted"/>
<feature type="transmembrane region" description="Helical" evidence="1">
    <location>
        <begin position="190"/>
        <end position="210"/>
    </location>
</feature>
<evidence type="ECO:0000256" key="1">
    <source>
        <dbReference type="SAM" id="Phobius"/>
    </source>
</evidence>
<gene>
    <name evidence="3" type="ORF">A2175_02050</name>
</gene>
<dbReference type="PANTHER" id="PTHR37810:SF5">
    <property type="entry name" value="IMMUNITY PROTEIN SDPI"/>
    <property type="match status" value="1"/>
</dbReference>
<dbReference type="Proteomes" id="UP000176755">
    <property type="component" value="Unassembled WGS sequence"/>
</dbReference>
<keyword evidence="1" id="KW-1133">Transmembrane helix</keyword>
<dbReference type="Pfam" id="PF07853">
    <property type="entry name" value="DUF1648"/>
    <property type="match status" value="1"/>
</dbReference>
<keyword evidence="1" id="KW-0812">Transmembrane</keyword>
<dbReference type="EMBL" id="MHLY01000001">
    <property type="protein sequence ID" value="OGZ19082.1"/>
    <property type="molecule type" value="Genomic_DNA"/>
</dbReference>
<dbReference type="PIRSF" id="PIRSF038959">
    <property type="entry name" value="SdpI"/>
    <property type="match status" value="1"/>
</dbReference>
<dbReference type="InterPro" id="IPR012867">
    <property type="entry name" value="DUF1648"/>
</dbReference>
<dbReference type="Pfam" id="PF13630">
    <property type="entry name" value="SdpI"/>
    <property type="match status" value="1"/>
</dbReference>
<sequence>MKIFTAKEILPFSLIVFIFAVGVLLYPILPDRIPSHWNINGEIDAWSSKCFMVLLIPGITLLIYLLMIFLPLIDPLKLNYQKFIMPYFWLRTVFVLFFVLLYLYTLLAALGVEMINIRYFIVPVLSVMFIVIGLLLPSIKKNYFVGIRTPWTIHSEEVWDKTHQKSGQLFILAGIVSLVGVFMPQYSFPILITAILLASLSSVAYSYFVFKQIKGRE</sequence>
<dbReference type="STRING" id="1801663.A2175_02050"/>
<feature type="transmembrane region" description="Helical" evidence="1">
    <location>
        <begin position="117"/>
        <end position="136"/>
    </location>
</feature>
<dbReference type="GO" id="GO:0009636">
    <property type="term" value="P:response to toxic substance"/>
    <property type="evidence" value="ECO:0007669"/>
    <property type="project" value="TreeGrafter"/>
</dbReference>
<dbReference type="InterPro" id="IPR026272">
    <property type="entry name" value="SdpI"/>
</dbReference>
<feature type="transmembrane region" description="Helical" evidence="1">
    <location>
        <begin position="9"/>
        <end position="29"/>
    </location>
</feature>
<accession>A0A1G2E092</accession>
<reference evidence="3 4" key="1">
    <citation type="journal article" date="2016" name="Nat. Commun.">
        <title>Thousands of microbial genomes shed light on interconnected biogeochemical processes in an aquifer system.</title>
        <authorList>
            <person name="Anantharaman K."/>
            <person name="Brown C.T."/>
            <person name="Hug L.A."/>
            <person name="Sharon I."/>
            <person name="Castelle C.J."/>
            <person name="Probst A.J."/>
            <person name="Thomas B.C."/>
            <person name="Singh A."/>
            <person name="Wilkins M.J."/>
            <person name="Karaoz U."/>
            <person name="Brodie E.L."/>
            <person name="Williams K.H."/>
            <person name="Hubbard S.S."/>
            <person name="Banfield J.F."/>
        </authorList>
    </citation>
    <scope>NUCLEOTIDE SEQUENCE [LARGE SCALE GENOMIC DNA]</scope>
</reference>
<comment type="caution">
    <text evidence="3">The sequence shown here is derived from an EMBL/GenBank/DDBJ whole genome shotgun (WGS) entry which is preliminary data.</text>
</comment>
<protein>
    <recommendedName>
        <fullName evidence="2">DUF1648 domain-containing protein</fullName>
    </recommendedName>
</protein>